<organism evidence="1 2">
    <name type="scientific">Geosporobacter subterraneus DSM 17957</name>
    <dbReference type="NCBI Taxonomy" id="1121919"/>
    <lineage>
        <taxon>Bacteria</taxon>
        <taxon>Bacillati</taxon>
        <taxon>Bacillota</taxon>
        <taxon>Clostridia</taxon>
        <taxon>Peptostreptococcales</taxon>
        <taxon>Thermotaleaceae</taxon>
        <taxon>Geosporobacter</taxon>
    </lineage>
</organism>
<dbReference type="OrthoDB" id="9794275at2"/>
<evidence type="ECO:0000313" key="2">
    <source>
        <dbReference type="Proteomes" id="UP000184536"/>
    </source>
</evidence>
<dbReference type="PANTHER" id="PTHR38456">
    <property type="entry name" value="CYCLIC DI-AMP RECEPTOR A"/>
    <property type="match status" value="1"/>
</dbReference>
<evidence type="ECO:0000313" key="1">
    <source>
        <dbReference type="EMBL" id="SHK10926.1"/>
    </source>
</evidence>
<proteinExistence type="predicted"/>
<dbReference type="InterPro" id="IPR010375">
    <property type="entry name" value="CdAMP_rec"/>
</dbReference>
<dbReference type="Proteomes" id="UP000184536">
    <property type="component" value="Unassembled WGS sequence"/>
</dbReference>
<dbReference type="SUPFAM" id="SSF54913">
    <property type="entry name" value="GlnB-like"/>
    <property type="match status" value="1"/>
</dbReference>
<dbReference type="EMBL" id="FQZV01000074">
    <property type="protein sequence ID" value="SHK10926.1"/>
    <property type="molecule type" value="Genomic_DNA"/>
</dbReference>
<dbReference type="STRING" id="1121919.SAMN02745975_03665"/>
<name>A0A1M6PSM3_9FIRM</name>
<dbReference type="AlphaFoldDB" id="A0A1M6PSM3"/>
<protein>
    <submittedName>
        <fullName evidence="1">Uncharacterized protein YaaQ</fullName>
    </submittedName>
</protein>
<dbReference type="InterPro" id="IPR015867">
    <property type="entry name" value="N-reg_PII/ATP_PRibTrfase_C"/>
</dbReference>
<keyword evidence="2" id="KW-1185">Reference proteome</keyword>
<accession>A0A1M6PSM3</accession>
<reference evidence="2" key="1">
    <citation type="submission" date="2016-11" db="EMBL/GenBank/DDBJ databases">
        <authorList>
            <person name="Varghese N."/>
            <person name="Submissions S."/>
        </authorList>
    </citation>
    <scope>NUCLEOTIDE SEQUENCE [LARGE SCALE GENOMIC DNA]</scope>
    <source>
        <strain evidence="2">DSM 17957</strain>
    </source>
</reference>
<dbReference type="InterPro" id="IPR011322">
    <property type="entry name" value="N-reg_PII-like_a/b"/>
</dbReference>
<dbReference type="PANTHER" id="PTHR38456:SF1">
    <property type="entry name" value="CYCLIC DI-AMP RECEPTOR A"/>
    <property type="match status" value="1"/>
</dbReference>
<dbReference type="RefSeq" id="WP_110942629.1">
    <property type="nucleotide sequence ID" value="NZ_FQZV01000074.1"/>
</dbReference>
<sequence length="109" mass="11858">MKLIVAIVHDEDTHNVMEKLTDQEYRVTKLASTGGFLRAGNTTLLVGVEKEKVQDVIETIKSTCKSRKEIAPAAAPMMGASGVFMSYPVEVQVGGATIFVLNVEQFEKA</sequence>
<dbReference type="Pfam" id="PF06153">
    <property type="entry name" value="CdAMP_rec"/>
    <property type="match status" value="1"/>
</dbReference>
<gene>
    <name evidence="1" type="ORF">SAMN02745975_03665</name>
</gene>
<dbReference type="Gene3D" id="3.30.70.120">
    <property type="match status" value="1"/>
</dbReference>